<keyword evidence="1" id="KW-0472">Membrane</keyword>
<dbReference type="Pfam" id="PF07069">
    <property type="entry name" value="PRRSV_2b"/>
    <property type="match status" value="1"/>
</dbReference>
<dbReference type="RefSeq" id="YP_009388592.1">
    <property type="nucleotide sequence ID" value="NC_035127.1"/>
</dbReference>
<proteinExistence type="predicted"/>
<reference evidence="2 3" key="1">
    <citation type="submission" date="2017-06" db="EMBL/GenBank/DDBJ databases">
        <title>Olivier's shrew virus, a newly discovered Arterivirus isolated from Guinean shrews, represents a putative new genus within the family Arteriviridae.</title>
        <authorList>
            <person name="Vanmechelen B."/>
            <person name="Vergote V."/>
            <person name="Laenen L."/>
            <person name="Maes P."/>
        </authorList>
    </citation>
    <scope>NUCLEOTIDE SEQUENCE [LARGE SCALE GENOMIC DNA]</scope>
    <source>
        <strain evidence="2">Gkd-1</strain>
    </source>
</reference>
<keyword evidence="3" id="KW-1185">Reference proteome</keyword>
<evidence type="ECO:0000313" key="2">
    <source>
        <dbReference type="EMBL" id="ASA49503.1"/>
    </source>
</evidence>
<dbReference type="Proteomes" id="UP000201418">
    <property type="component" value="Segment"/>
</dbReference>
<dbReference type="InterPro" id="IPR009775">
    <property type="entry name" value="GP2b"/>
</dbReference>
<accession>A0A1Z2RX62</accession>
<sequence>MGSVWSAIVNGFQAALAEFVLTIMDVVVYFLILFALILFGYIFGKLIVLCCKCVCKKGSKSYDKLSLAKAV</sequence>
<dbReference type="KEGG" id="vg:33194313"/>
<dbReference type="GeneID" id="33194313"/>
<name>A0A1Z2RX62_9NIDO</name>
<dbReference type="EMBL" id="MF324848">
    <property type="protein sequence ID" value="ASA49503.1"/>
    <property type="molecule type" value="Genomic_RNA"/>
</dbReference>
<protein>
    <submittedName>
        <fullName evidence="2">E protein</fullName>
    </submittedName>
</protein>
<gene>
    <name evidence="2" type="primary">ORF2a</name>
</gene>
<evidence type="ECO:0000256" key="1">
    <source>
        <dbReference type="SAM" id="Phobius"/>
    </source>
</evidence>
<keyword evidence="1" id="KW-0812">Transmembrane</keyword>
<organism evidence="2 3">
    <name type="scientific">Olivier's shrew virus 1</name>
    <dbReference type="NCBI Taxonomy" id="2012619"/>
    <lineage>
        <taxon>Viruses</taxon>
        <taxon>Riboviria</taxon>
        <taxon>Orthornavirae</taxon>
        <taxon>Pisuviricota</taxon>
        <taxon>Pisoniviricetes</taxon>
        <taxon>Nidovirales</taxon>
        <taxon>Arnidovirineae</taxon>
        <taxon>Arteriviridae</taxon>
        <taxon>Crocarterivirinae</taxon>
        <taxon>Muarterivirus</taxon>
        <taxon>Muarterivirus afrigant</taxon>
    </lineage>
</organism>
<keyword evidence="1" id="KW-1133">Transmembrane helix</keyword>
<evidence type="ECO:0000313" key="3">
    <source>
        <dbReference type="Proteomes" id="UP000201418"/>
    </source>
</evidence>
<feature type="transmembrane region" description="Helical" evidence="1">
    <location>
        <begin position="27"/>
        <end position="51"/>
    </location>
</feature>